<keyword evidence="3" id="KW-1185">Reference proteome</keyword>
<dbReference type="HOGENOM" id="CLU_031002_0_2_11"/>
<evidence type="ECO:0000313" key="3">
    <source>
        <dbReference type="Proteomes" id="UP000008229"/>
    </source>
</evidence>
<evidence type="ECO:0000259" key="1">
    <source>
        <dbReference type="Pfam" id="PF03435"/>
    </source>
</evidence>
<dbReference type="PANTHER" id="PTHR12286:SF5">
    <property type="entry name" value="SACCHAROPINE DEHYDROGENASE-LIKE OXIDOREDUCTASE"/>
    <property type="match status" value="1"/>
</dbReference>
<dbReference type="SUPFAM" id="SSF51735">
    <property type="entry name" value="NAD(P)-binding Rossmann-fold domains"/>
    <property type="match status" value="1"/>
</dbReference>
<dbReference type="InterPro" id="IPR036291">
    <property type="entry name" value="NAD(P)-bd_dom_sf"/>
</dbReference>
<proteinExistence type="predicted"/>
<dbReference type="eggNOG" id="COG3268">
    <property type="taxonomic scope" value="Bacteria"/>
</dbReference>
<dbReference type="InterPro" id="IPR051276">
    <property type="entry name" value="Saccharopine_DH-like_oxidrdct"/>
</dbReference>
<name>D3FC12_CONWI</name>
<dbReference type="KEGG" id="cwo:Cwoe_3008"/>
<dbReference type="GO" id="GO:0009247">
    <property type="term" value="P:glycolipid biosynthetic process"/>
    <property type="evidence" value="ECO:0007669"/>
    <property type="project" value="TreeGrafter"/>
</dbReference>
<dbReference type="STRING" id="469383.Cwoe_3008"/>
<protein>
    <submittedName>
        <fullName evidence="2">Saccharopine dehydrogenase (NAD(+), L-glutamate-forming)</fullName>
        <ecNumber evidence="2">1.5.1.9</ecNumber>
    </submittedName>
</protein>
<dbReference type="EMBL" id="CP001854">
    <property type="protein sequence ID" value="ADB51427.1"/>
    <property type="molecule type" value="Genomic_DNA"/>
</dbReference>
<gene>
    <name evidence="2" type="ordered locus">Cwoe_3008</name>
</gene>
<dbReference type="InterPro" id="IPR005097">
    <property type="entry name" value="Sacchrp_dh_NADP-bd"/>
</dbReference>
<dbReference type="GO" id="GO:0047131">
    <property type="term" value="F:saccharopine dehydrogenase (NAD+, L-glutamate-forming) activity"/>
    <property type="evidence" value="ECO:0007669"/>
    <property type="project" value="UniProtKB-EC"/>
</dbReference>
<keyword evidence="2" id="KW-0560">Oxidoreductase</keyword>
<reference evidence="2 3" key="1">
    <citation type="journal article" date="2010" name="Stand. Genomic Sci.">
        <title>Complete genome sequence of Conexibacter woesei type strain (ID131577).</title>
        <authorList>
            <person name="Pukall R."/>
            <person name="Lapidus A."/>
            <person name="Glavina Del Rio T."/>
            <person name="Copeland A."/>
            <person name="Tice H."/>
            <person name="Cheng J.-F."/>
            <person name="Lucas S."/>
            <person name="Chen F."/>
            <person name="Nolan M."/>
            <person name="Bruce D."/>
            <person name="Goodwin L."/>
            <person name="Pitluck S."/>
            <person name="Mavromatis K."/>
            <person name="Ivanova N."/>
            <person name="Ovchinnikova G."/>
            <person name="Pati A."/>
            <person name="Chen A."/>
            <person name="Palaniappan K."/>
            <person name="Land M."/>
            <person name="Hauser L."/>
            <person name="Chang Y.-J."/>
            <person name="Jeffries C.D."/>
            <person name="Chain P."/>
            <person name="Meincke L."/>
            <person name="Sims D."/>
            <person name="Brettin T."/>
            <person name="Detter J.C."/>
            <person name="Rohde M."/>
            <person name="Goeker M."/>
            <person name="Bristow J."/>
            <person name="Eisen J.A."/>
            <person name="Markowitz V."/>
            <person name="Kyrpides N.C."/>
            <person name="Klenk H.-P."/>
            <person name="Hugenholtz P."/>
        </authorList>
    </citation>
    <scope>NUCLEOTIDE SEQUENCE [LARGE SCALE GENOMIC DNA]</scope>
    <source>
        <strain evidence="3">DSM 14684 / CIP 108061 / JCM 11494 / NBRC 100937 / ID131577</strain>
    </source>
</reference>
<dbReference type="Gene3D" id="3.40.50.720">
    <property type="entry name" value="NAD(P)-binding Rossmann-like Domain"/>
    <property type="match status" value="1"/>
</dbReference>
<organism evidence="2 3">
    <name type="scientific">Conexibacter woesei (strain DSM 14684 / CCUG 47730 / CIP 108061 / JCM 11494 / NBRC 100937 / ID131577)</name>
    <dbReference type="NCBI Taxonomy" id="469383"/>
    <lineage>
        <taxon>Bacteria</taxon>
        <taxon>Bacillati</taxon>
        <taxon>Actinomycetota</taxon>
        <taxon>Thermoleophilia</taxon>
        <taxon>Solirubrobacterales</taxon>
        <taxon>Conexibacteraceae</taxon>
        <taxon>Conexibacter</taxon>
    </lineage>
</organism>
<reference evidence="3" key="2">
    <citation type="submission" date="2010-01" db="EMBL/GenBank/DDBJ databases">
        <title>The complete genome of Conexibacter woesei DSM 14684.</title>
        <authorList>
            <consortium name="US DOE Joint Genome Institute (JGI-PGF)"/>
            <person name="Lucas S."/>
            <person name="Copeland A."/>
            <person name="Lapidus A."/>
            <person name="Glavina del Rio T."/>
            <person name="Dalin E."/>
            <person name="Tice H."/>
            <person name="Bruce D."/>
            <person name="Goodwin L."/>
            <person name="Pitluck S."/>
            <person name="Kyrpides N."/>
            <person name="Mavromatis K."/>
            <person name="Ivanova N."/>
            <person name="Mikhailova N."/>
            <person name="Chertkov O."/>
            <person name="Brettin T."/>
            <person name="Detter J.C."/>
            <person name="Han C."/>
            <person name="Larimer F."/>
            <person name="Land M."/>
            <person name="Hauser L."/>
            <person name="Markowitz V."/>
            <person name="Cheng J.-F."/>
            <person name="Hugenholtz P."/>
            <person name="Woyke T."/>
            <person name="Wu D."/>
            <person name="Pukall R."/>
            <person name="Steenblock K."/>
            <person name="Schneider S."/>
            <person name="Klenk H.-P."/>
            <person name="Eisen J.A."/>
        </authorList>
    </citation>
    <scope>NUCLEOTIDE SEQUENCE [LARGE SCALE GENOMIC DNA]</scope>
    <source>
        <strain evidence="3">DSM 14684 / CIP 108061 / JCM 11494 / NBRC 100937 / ID131577</strain>
    </source>
</reference>
<dbReference type="GO" id="GO:0005886">
    <property type="term" value="C:plasma membrane"/>
    <property type="evidence" value="ECO:0007669"/>
    <property type="project" value="TreeGrafter"/>
</dbReference>
<sequence>MARNSEREYDVVLLGATGFTGALTAEYLARAATGADANGVAPTRLALAGRNMEKLRALTERLGVELPLVHADVEDAASLRALAESARVVATTVGPYIRYGEPLVAACAAAGTDYADLTGEPEFVDQMYVRHHAAAVRSGARLVHCCGFDSIPHDLGALFTVQQLPAGVPLQLDGFVRAGARFSGGTLDSALTAFSRLRSSARVAGERRKLEGRGDDGRRVHGARTVPRHVGGAIGWALPLPTIDPQVVLRSARALDRYGPDFTYGHYAAVKRLPVAVGAGVALPALVAAAQLGPVRNALRSRLGSGEGPSEAERARSWFKVRFVGVAGGGDGAGDAASARVTCEVAGGDPGYTETAKMLSESALCLAHDELPEISGQTTTAVAMGDALRRRLERAGMTFRVL</sequence>
<evidence type="ECO:0000313" key="2">
    <source>
        <dbReference type="EMBL" id="ADB51427.1"/>
    </source>
</evidence>
<dbReference type="Pfam" id="PF03435">
    <property type="entry name" value="Sacchrp_dh_NADP"/>
    <property type="match status" value="1"/>
</dbReference>
<dbReference type="Proteomes" id="UP000008229">
    <property type="component" value="Chromosome"/>
</dbReference>
<feature type="domain" description="Saccharopine dehydrogenase NADP binding" evidence="1">
    <location>
        <begin position="11"/>
        <end position="140"/>
    </location>
</feature>
<accession>D3FC12</accession>
<dbReference type="AlphaFoldDB" id="D3FC12"/>
<dbReference type="EC" id="1.5.1.9" evidence="2"/>
<dbReference type="OrthoDB" id="4369409at2"/>
<dbReference type="RefSeq" id="WP_012934478.1">
    <property type="nucleotide sequence ID" value="NC_013739.1"/>
</dbReference>
<dbReference type="PANTHER" id="PTHR12286">
    <property type="entry name" value="SACCHAROPINE DEHYDROGENASE-LIKE OXIDOREDUCTASE"/>
    <property type="match status" value="1"/>
</dbReference>